<dbReference type="InterPro" id="IPR035892">
    <property type="entry name" value="C2_domain_sf"/>
</dbReference>
<dbReference type="InterPro" id="IPR045052">
    <property type="entry name" value="Copine"/>
</dbReference>
<dbReference type="GO" id="GO:0071277">
    <property type="term" value="P:cellular response to calcium ion"/>
    <property type="evidence" value="ECO:0007669"/>
    <property type="project" value="TreeGrafter"/>
</dbReference>
<dbReference type="STRING" id="857967.G0QP39"/>
<dbReference type="InParanoid" id="G0QP39"/>
<protein>
    <recommendedName>
        <fullName evidence="1">C2 domain-containing protein</fullName>
    </recommendedName>
</protein>
<gene>
    <name evidence="2" type="ORF">IMG5_063670</name>
</gene>
<organism evidence="2 3">
    <name type="scientific">Ichthyophthirius multifiliis</name>
    <name type="common">White spot disease agent</name>
    <name type="synonym">Ich</name>
    <dbReference type="NCBI Taxonomy" id="5932"/>
    <lineage>
        <taxon>Eukaryota</taxon>
        <taxon>Sar</taxon>
        <taxon>Alveolata</taxon>
        <taxon>Ciliophora</taxon>
        <taxon>Intramacronucleata</taxon>
        <taxon>Oligohymenophorea</taxon>
        <taxon>Hymenostomatida</taxon>
        <taxon>Ophryoglenina</taxon>
        <taxon>Ichthyophthirius</taxon>
    </lineage>
</organism>
<dbReference type="PROSITE" id="PS50004">
    <property type="entry name" value="C2"/>
    <property type="match status" value="1"/>
</dbReference>
<dbReference type="OMA" id="GETCCTD"/>
<sequence>MKSFKSNNWEIIGQTETIKDNLNPNFKKTFIVDYIFEVKQECQFEIKDDDGNGKFDQIGECQATLGAIVGAKNNILILDIMHKKTKKKTGNLIIMSEAIEESRDELQMQWQGQKLKNKRGYFGGKQEPFFNFQKNKRRQNGKLLL</sequence>
<dbReference type="SUPFAM" id="SSF49562">
    <property type="entry name" value="C2 domain (Calcium/lipid-binding domain, CaLB)"/>
    <property type="match status" value="1"/>
</dbReference>
<name>G0QP39_ICHMU</name>
<dbReference type="Gene3D" id="2.60.40.150">
    <property type="entry name" value="C2 domain"/>
    <property type="match status" value="1"/>
</dbReference>
<reference evidence="2 3" key="1">
    <citation type="submission" date="2011-07" db="EMBL/GenBank/DDBJ databases">
        <authorList>
            <person name="Coyne R."/>
            <person name="Brami D."/>
            <person name="Johnson J."/>
            <person name="Hostetler J."/>
            <person name="Hannick L."/>
            <person name="Clark T."/>
            <person name="Cassidy-Hanley D."/>
            <person name="Inman J."/>
        </authorList>
    </citation>
    <scope>NUCLEOTIDE SEQUENCE [LARGE SCALE GENOMIC DNA]</scope>
    <source>
        <strain evidence="2 3">G5</strain>
    </source>
</reference>
<dbReference type="RefSeq" id="XP_004037012.1">
    <property type="nucleotide sequence ID" value="XM_004036964.1"/>
</dbReference>
<dbReference type="OrthoDB" id="5855668at2759"/>
<dbReference type="GeneID" id="14909197"/>
<dbReference type="Proteomes" id="UP000008983">
    <property type="component" value="Unassembled WGS sequence"/>
</dbReference>
<dbReference type="GO" id="GO:0005886">
    <property type="term" value="C:plasma membrane"/>
    <property type="evidence" value="ECO:0007669"/>
    <property type="project" value="TreeGrafter"/>
</dbReference>
<dbReference type="InterPro" id="IPR000008">
    <property type="entry name" value="C2_dom"/>
</dbReference>
<proteinExistence type="predicted"/>
<dbReference type="PANTHER" id="PTHR10857">
    <property type="entry name" value="COPINE"/>
    <property type="match status" value="1"/>
</dbReference>
<dbReference type="CDD" id="cd04048">
    <property type="entry name" value="C2A_Copine"/>
    <property type="match status" value="1"/>
</dbReference>
<dbReference type="AlphaFoldDB" id="G0QP39"/>
<dbReference type="GO" id="GO:0005544">
    <property type="term" value="F:calcium-dependent phospholipid binding"/>
    <property type="evidence" value="ECO:0007669"/>
    <property type="project" value="InterPro"/>
</dbReference>
<dbReference type="Pfam" id="PF00168">
    <property type="entry name" value="C2"/>
    <property type="match status" value="1"/>
</dbReference>
<feature type="domain" description="C2" evidence="1">
    <location>
        <begin position="1"/>
        <end position="78"/>
    </location>
</feature>
<dbReference type="EMBL" id="GL983521">
    <property type="protein sequence ID" value="EGR33026.1"/>
    <property type="molecule type" value="Genomic_DNA"/>
</dbReference>
<accession>G0QP39</accession>
<dbReference type="PANTHER" id="PTHR10857:SF106">
    <property type="entry name" value="C2 DOMAIN-CONTAINING PROTEIN"/>
    <property type="match status" value="1"/>
</dbReference>
<dbReference type="eggNOG" id="KOG1327">
    <property type="taxonomic scope" value="Eukaryota"/>
</dbReference>
<evidence type="ECO:0000313" key="2">
    <source>
        <dbReference type="EMBL" id="EGR33026.1"/>
    </source>
</evidence>
<keyword evidence="3" id="KW-1185">Reference proteome</keyword>
<evidence type="ECO:0000259" key="1">
    <source>
        <dbReference type="PROSITE" id="PS50004"/>
    </source>
</evidence>
<evidence type="ECO:0000313" key="3">
    <source>
        <dbReference type="Proteomes" id="UP000008983"/>
    </source>
</evidence>